<evidence type="ECO:0000313" key="2">
    <source>
        <dbReference type="Proteomes" id="UP001495910"/>
    </source>
</evidence>
<evidence type="ECO:0000313" key="1">
    <source>
        <dbReference type="EMBL" id="MEM4989801.1"/>
    </source>
</evidence>
<dbReference type="EMBL" id="JBANDC010000017">
    <property type="protein sequence ID" value="MEM4989801.1"/>
    <property type="molecule type" value="Genomic_DNA"/>
</dbReference>
<comment type="caution">
    <text evidence="1">The sequence shown here is derived from an EMBL/GenBank/DDBJ whole genome shotgun (WGS) entry which is preliminary data.</text>
</comment>
<dbReference type="Proteomes" id="UP001495910">
    <property type="component" value="Unassembled WGS sequence"/>
</dbReference>
<name>A0ABU9Q0L5_9BURK</name>
<gene>
    <name evidence="1" type="ORF">V8G57_20605</name>
</gene>
<sequence>MSKQPSSYQRYLPAIYSGKDSAFVGDYLKIFEKLLTGIGDGTLDGRRGIQELLNADVAGNLFYPRLSFLFDPASTDFIPPISAAKPNQQQAILANLDSYIGVPPVTNPLAAYVAGQPAAGSAQSGIEAWLNSFLNWLGGWVDLTLDNSWNIDKKRMVTAQILALYRLRGTPQGLGFMLDLLLDLPMTIQGVQYQMPVDGFPAKAVPVKGPVTLTVSNPVPPCIRVAGQAQGAFILQERYHAGSQVVSGYFPWLFNVQITLPNALNSGFVLTSQNTQQILRLQQQLQQLLAAIKPAASRFTITIFPSMQLQAVTPETQICNAATLGINTLLGLQGKNK</sequence>
<keyword evidence="2" id="KW-1185">Reference proteome</keyword>
<organism evidence="1 2">
    <name type="scientific">Collimonas rhizosphaerae</name>
    <dbReference type="NCBI Taxonomy" id="3126357"/>
    <lineage>
        <taxon>Bacteria</taxon>
        <taxon>Pseudomonadati</taxon>
        <taxon>Pseudomonadota</taxon>
        <taxon>Betaproteobacteria</taxon>
        <taxon>Burkholderiales</taxon>
        <taxon>Oxalobacteraceae</taxon>
        <taxon>Collimonas</taxon>
    </lineage>
</organism>
<proteinExistence type="predicted"/>
<dbReference type="RefSeq" id="WP_342830971.1">
    <property type="nucleotide sequence ID" value="NZ_JBANDC010000017.1"/>
</dbReference>
<accession>A0ABU9Q0L5</accession>
<reference evidence="1 2" key="1">
    <citation type="submission" date="2024-02" db="EMBL/GenBank/DDBJ databases">
        <title>Draft genome sequence of Collimonas sp. strain H4R21, an effective mineral-weathering bacterial strain isolated from the beech rhizosphere.</title>
        <authorList>
            <person name="Morin E."/>
            <person name="Uroz S."/>
            <person name="Leveau J.H.J."/>
            <person name="Kumar R."/>
            <person name="Rey M.W."/>
            <person name="Pham J."/>
        </authorList>
    </citation>
    <scope>NUCLEOTIDE SEQUENCE [LARGE SCALE GENOMIC DNA]</scope>
    <source>
        <strain evidence="1 2">H4R21</strain>
    </source>
</reference>
<protein>
    <submittedName>
        <fullName evidence="1">Phage tail protein</fullName>
    </submittedName>
</protein>